<name>A0AAV7WBB9_PLEWA</name>
<gene>
    <name evidence="2" type="ORF">NDU88_006050</name>
</gene>
<dbReference type="AlphaFoldDB" id="A0AAV7WBB9"/>
<dbReference type="Proteomes" id="UP001066276">
    <property type="component" value="Chromosome 1_2"/>
</dbReference>
<proteinExistence type="predicted"/>
<evidence type="ECO:0000313" key="3">
    <source>
        <dbReference type="Proteomes" id="UP001066276"/>
    </source>
</evidence>
<dbReference type="EMBL" id="JANPWB010000002">
    <property type="protein sequence ID" value="KAJ1210688.1"/>
    <property type="molecule type" value="Genomic_DNA"/>
</dbReference>
<evidence type="ECO:0000256" key="1">
    <source>
        <dbReference type="SAM" id="MobiDB-lite"/>
    </source>
</evidence>
<feature type="compositionally biased region" description="Basic residues" evidence="1">
    <location>
        <begin position="9"/>
        <end position="20"/>
    </location>
</feature>
<sequence length="81" mass="9480">MPWKESARRHGKTPRERRRRAAVSALLFSLPARKSWEFGCRGKTLRERPRERQSYRAGRAVVQQSVLLSPQPANSPQRQRL</sequence>
<accession>A0AAV7WBB9</accession>
<keyword evidence="3" id="KW-1185">Reference proteome</keyword>
<reference evidence="2" key="1">
    <citation type="journal article" date="2022" name="bioRxiv">
        <title>Sequencing and chromosome-scale assembly of the giantPleurodeles waltlgenome.</title>
        <authorList>
            <person name="Brown T."/>
            <person name="Elewa A."/>
            <person name="Iarovenko S."/>
            <person name="Subramanian E."/>
            <person name="Araus A.J."/>
            <person name="Petzold A."/>
            <person name="Susuki M."/>
            <person name="Suzuki K.-i.T."/>
            <person name="Hayashi T."/>
            <person name="Toyoda A."/>
            <person name="Oliveira C."/>
            <person name="Osipova E."/>
            <person name="Leigh N.D."/>
            <person name="Simon A."/>
            <person name="Yun M.H."/>
        </authorList>
    </citation>
    <scope>NUCLEOTIDE SEQUENCE</scope>
    <source>
        <strain evidence="2">20211129_DDA</strain>
        <tissue evidence="2">Liver</tissue>
    </source>
</reference>
<feature type="region of interest" description="Disordered" evidence="1">
    <location>
        <begin position="1"/>
        <end position="20"/>
    </location>
</feature>
<organism evidence="2 3">
    <name type="scientific">Pleurodeles waltl</name>
    <name type="common">Iberian ribbed newt</name>
    <dbReference type="NCBI Taxonomy" id="8319"/>
    <lineage>
        <taxon>Eukaryota</taxon>
        <taxon>Metazoa</taxon>
        <taxon>Chordata</taxon>
        <taxon>Craniata</taxon>
        <taxon>Vertebrata</taxon>
        <taxon>Euteleostomi</taxon>
        <taxon>Amphibia</taxon>
        <taxon>Batrachia</taxon>
        <taxon>Caudata</taxon>
        <taxon>Salamandroidea</taxon>
        <taxon>Salamandridae</taxon>
        <taxon>Pleurodelinae</taxon>
        <taxon>Pleurodeles</taxon>
    </lineage>
</organism>
<comment type="caution">
    <text evidence="2">The sequence shown here is derived from an EMBL/GenBank/DDBJ whole genome shotgun (WGS) entry which is preliminary data.</text>
</comment>
<evidence type="ECO:0000313" key="2">
    <source>
        <dbReference type="EMBL" id="KAJ1210688.1"/>
    </source>
</evidence>
<protein>
    <submittedName>
        <fullName evidence="2">Uncharacterized protein</fullName>
    </submittedName>
</protein>